<gene>
    <name evidence="1" type="ORF">CPELLU_LOCUS8174</name>
</gene>
<evidence type="ECO:0000313" key="1">
    <source>
        <dbReference type="EMBL" id="CAG8626358.1"/>
    </source>
</evidence>
<dbReference type="Proteomes" id="UP000789759">
    <property type="component" value="Unassembled WGS sequence"/>
</dbReference>
<evidence type="ECO:0000313" key="2">
    <source>
        <dbReference type="Proteomes" id="UP000789759"/>
    </source>
</evidence>
<name>A0A9N9GU15_9GLOM</name>
<accession>A0A9N9GU15</accession>
<keyword evidence="2" id="KW-1185">Reference proteome</keyword>
<sequence length="269" mass="31591">MLCYTSNHNTGSGKTQYKISDGYLVETSWGRKLRHTIECEIEYDSEGPVFIIRFNKNSQQHVIQLKESSSNVATEYLRKKDSINHARISGIYLFGLNAMNIEQEHEYLKNISITTTNEILHIDDEEIEEEMLKYVRKAGYRKITDILLFVIPDDILNIHRAEFHYMIILYLGNENYEILQKVIEPMINELHNLRLEISEYNFGVQCSKCELLLPLVFVFEEGNWYQGQEQLQTAKPPPGHSKAPLLYMIPLKHYVPDLLHVILRIWDRM</sequence>
<dbReference type="EMBL" id="CAJVQA010005701">
    <property type="protein sequence ID" value="CAG8626358.1"/>
    <property type="molecule type" value="Genomic_DNA"/>
</dbReference>
<reference evidence="1" key="1">
    <citation type="submission" date="2021-06" db="EMBL/GenBank/DDBJ databases">
        <authorList>
            <person name="Kallberg Y."/>
            <person name="Tangrot J."/>
            <person name="Rosling A."/>
        </authorList>
    </citation>
    <scope>NUCLEOTIDE SEQUENCE</scope>
    <source>
        <strain evidence="1">FL966</strain>
    </source>
</reference>
<dbReference type="AlphaFoldDB" id="A0A9N9GU15"/>
<proteinExistence type="predicted"/>
<protein>
    <submittedName>
        <fullName evidence="1">3372_t:CDS:1</fullName>
    </submittedName>
</protein>
<organism evidence="1 2">
    <name type="scientific">Cetraspora pellucida</name>
    <dbReference type="NCBI Taxonomy" id="1433469"/>
    <lineage>
        <taxon>Eukaryota</taxon>
        <taxon>Fungi</taxon>
        <taxon>Fungi incertae sedis</taxon>
        <taxon>Mucoromycota</taxon>
        <taxon>Glomeromycotina</taxon>
        <taxon>Glomeromycetes</taxon>
        <taxon>Diversisporales</taxon>
        <taxon>Gigasporaceae</taxon>
        <taxon>Cetraspora</taxon>
    </lineage>
</organism>
<comment type="caution">
    <text evidence="1">The sequence shown here is derived from an EMBL/GenBank/DDBJ whole genome shotgun (WGS) entry which is preliminary data.</text>
</comment>